<keyword evidence="8" id="KW-0677">Repeat</keyword>
<evidence type="ECO:0000259" key="11">
    <source>
        <dbReference type="PROSITE" id="PS51278"/>
    </source>
</evidence>
<dbReference type="CDD" id="cd05008">
    <property type="entry name" value="SIS_GlmS_GlmD_1"/>
    <property type="match status" value="1"/>
</dbReference>
<dbReference type="InterPro" id="IPR035490">
    <property type="entry name" value="GlmS/FrlB_SIS"/>
</dbReference>
<dbReference type="InterPro" id="IPR005855">
    <property type="entry name" value="GFAT"/>
</dbReference>
<accession>A0A6L6YFU9</accession>
<dbReference type="GO" id="GO:0097367">
    <property type="term" value="F:carbohydrate derivative binding"/>
    <property type="evidence" value="ECO:0007669"/>
    <property type="project" value="InterPro"/>
</dbReference>
<dbReference type="InterPro" id="IPR046348">
    <property type="entry name" value="SIS_dom_sf"/>
</dbReference>
<dbReference type="InterPro" id="IPR029055">
    <property type="entry name" value="Ntn_hydrolases_N"/>
</dbReference>
<evidence type="ECO:0000256" key="1">
    <source>
        <dbReference type="ARBA" id="ARBA00001031"/>
    </source>
</evidence>
<keyword evidence="9" id="KW-0315">Glutamine amidotransferase</keyword>
<dbReference type="PANTHER" id="PTHR10937">
    <property type="entry name" value="GLUCOSAMINE--FRUCTOSE-6-PHOSPHATE AMINOTRANSFERASE, ISOMERIZING"/>
    <property type="match status" value="1"/>
</dbReference>
<keyword evidence="5 10" id="KW-0963">Cytoplasm</keyword>
<evidence type="ECO:0000256" key="6">
    <source>
        <dbReference type="ARBA" id="ARBA00022576"/>
    </source>
</evidence>
<dbReference type="InterPro" id="IPR017932">
    <property type="entry name" value="GATase_2_dom"/>
</dbReference>
<evidence type="ECO:0000313" key="13">
    <source>
        <dbReference type="EMBL" id="MVX56476.1"/>
    </source>
</evidence>
<name>A0A6L6YFU9_9BURK</name>
<dbReference type="Pfam" id="PF01380">
    <property type="entry name" value="SIS"/>
    <property type="match status" value="2"/>
</dbReference>
<dbReference type="GO" id="GO:0005829">
    <property type="term" value="C:cytosol"/>
    <property type="evidence" value="ECO:0007669"/>
    <property type="project" value="TreeGrafter"/>
</dbReference>
<keyword evidence="6 10" id="KW-0032">Aminotransferase</keyword>
<dbReference type="PROSITE" id="PS51278">
    <property type="entry name" value="GATASE_TYPE_2"/>
    <property type="match status" value="1"/>
</dbReference>
<organism evidence="13 14">
    <name type="scientific">Parasutterella muris</name>
    <dbReference type="NCBI Taxonomy" id="2565572"/>
    <lineage>
        <taxon>Bacteria</taxon>
        <taxon>Pseudomonadati</taxon>
        <taxon>Pseudomonadota</taxon>
        <taxon>Betaproteobacteria</taxon>
        <taxon>Burkholderiales</taxon>
        <taxon>Sutterellaceae</taxon>
        <taxon>Parasutterella</taxon>
    </lineage>
</organism>
<proteinExistence type="inferred from homology"/>
<evidence type="ECO:0000256" key="5">
    <source>
        <dbReference type="ARBA" id="ARBA00022490"/>
    </source>
</evidence>
<gene>
    <name evidence="10 13" type="primary">glmS</name>
    <name evidence="13" type="ORF">E5987_04545</name>
</gene>
<evidence type="ECO:0000256" key="2">
    <source>
        <dbReference type="ARBA" id="ARBA00004496"/>
    </source>
</evidence>
<dbReference type="InterPro" id="IPR047084">
    <property type="entry name" value="GFAT_N"/>
</dbReference>
<feature type="domain" description="SIS" evidence="12">
    <location>
        <begin position="457"/>
        <end position="599"/>
    </location>
</feature>
<dbReference type="Gene3D" id="3.60.20.10">
    <property type="entry name" value="Glutamine Phosphoribosylpyrophosphate, subunit 1, domain 1"/>
    <property type="match status" value="1"/>
</dbReference>
<evidence type="ECO:0000313" key="14">
    <source>
        <dbReference type="Proteomes" id="UP000472580"/>
    </source>
</evidence>
<dbReference type="InterPro" id="IPR035466">
    <property type="entry name" value="GlmS/AgaS_SIS"/>
</dbReference>
<dbReference type="EC" id="2.6.1.16" evidence="3 10"/>
<dbReference type="RefSeq" id="WP_160334906.1">
    <property type="nucleotide sequence ID" value="NZ_WSRP01000010.1"/>
</dbReference>
<comment type="subcellular location">
    <subcellularLocation>
        <location evidence="2 10">Cytoplasm</location>
    </subcellularLocation>
</comment>
<dbReference type="GO" id="GO:0006002">
    <property type="term" value="P:fructose 6-phosphate metabolic process"/>
    <property type="evidence" value="ECO:0007669"/>
    <property type="project" value="TreeGrafter"/>
</dbReference>
<keyword evidence="14" id="KW-1185">Reference proteome</keyword>
<comment type="caution">
    <text evidence="13">The sequence shown here is derived from an EMBL/GenBank/DDBJ whole genome shotgun (WGS) entry which is preliminary data.</text>
</comment>
<dbReference type="GO" id="GO:0006047">
    <property type="term" value="P:UDP-N-acetylglucosamine metabolic process"/>
    <property type="evidence" value="ECO:0007669"/>
    <property type="project" value="TreeGrafter"/>
</dbReference>
<evidence type="ECO:0000256" key="3">
    <source>
        <dbReference type="ARBA" id="ARBA00012916"/>
    </source>
</evidence>
<comment type="catalytic activity">
    <reaction evidence="1 10">
        <text>D-fructose 6-phosphate + L-glutamine = D-glucosamine 6-phosphate + L-glutamate</text>
        <dbReference type="Rhea" id="RHEA:13237"/>
        <dbReference type="ChEBI" id="CHEBI:29985"/>
        <dbReference type="ChEBI" id="CHEBI:58359"/>
        <dbReference type="ChEBI" id="CHEBI:58725"/>
        <dbReference type="ChEBI" id="CHEBI:61527"/>
        <dbReference type="EC" id="2.6.1.16"/>
    </reaction>
</comment>
<evidence type="ECO:0000256" key="7">
    <source>
        <dbReference type="ARBA" id="ARBA00022679"/>
    </source>
</evidence>
<dbReference type="Gene3D" id="3.40.50.10490">
    <property type="entry name" value="Glucose-6-phosphate isomerase like protein, domain 1"/>
    <property type="match status" value="2"/>
</dbReference>
<dbReference type="SUPFAM" id="SSF53697">
    <property type="entry name" value="SIS domain"/>
    <property type="match status" value="1"/>
</dbReference>
<evidence type="ECO:0000259" key="12">
    <source>
        <dbReference type="PROSITE" id="PS51464"/>
    </source>
</evidence>
<comment type="function">
    <text evidence="10">Catalyzes the first step in hexosamine metabolism, converting fructose-6P into glucosamine-6P using glutamine as a nitrogen source.</text>
</comment>
<dbReference type="SUPFAM" id="SSF56235">
    <property type="entry name" value="N-terminal nucleophile aminohydrolases (Ntn hydrolases)"/>
    <property type="match status" value="1"/>
</dbReference>
<dbReference type="EMBL" id="WSRP01000010">
    <property type="protein sequence ID" value="MVX56476.1"/>
    <property type="molecule type" value="Genomic_DNA"/>
</dbReference>
<evidence type="ECO:0000256" key="8">
    <source>
        <dbReference type="ARBA" id="ARBA00022737"/>
    </source>
</evidence>
<dbReference type="Pfam" id="PF13522">
    <property type="entry name" value="GATase_6"/>
    <property type="match status" value="1"/>
</dbReference>
<dbReference type="AlphaFoldDB" id="A0A6L6YFU9"/>
<dbReference type="Proteomes" id="UP000472580">
    <property type="component" value="Unassembled WGS sequence"/>
</dbReference>
<dbReference type="GO" id="GO:0006487">
    <property type="term" value="P:protein N-linked glycosylation"/>
    <property type="evidence" value="ECO:0007669"/>
    <property type="project" value="TreeGrafter"/>
</dbReference>
<evidence type="ECO:0000256" key="4">
    <source>
        <dbReference type="ARBA" id="ARBA00016090"/>
    </source>
</evidence>
<evidence type="ECO:0000256" key="9">
    <source>
        <dbReference type="ARBA" id="ARBA00022962"/>
    </source>
</evidence>
<feature type="active site" description="For Fru-6P isomerization activity" evidence="10">
    <location>
        <position position="604"/>
    </location>
</feature>
<sequence length="609" mass="67405">MCGIIAGVSYRNILRVLLSGLKKLEYRGYDSCGVATLTNSKLTRYRTVSRVEVLEQEIFNHPELPGTIGIAHTRWATHGAPEIRNTHPHLSHNAIAIVHNGIIENFEEIKHQLLQKGYVFESDTDTEVIVHLIHSFYKGNLFVAFSQAMLLLKGAYAVAIMTKDEPQKIMAARFGAPLVLGIGKNENFVASDPVALSGVTEKFVYLENGDLAELSPDSYQVFQRNEFVFVPVNRPVTKITAQENSVSLEGFTHYMEKEIYEQPSAVSNTIQALSGFAPEAYGFNAPDFFKKLNRILIIACGTSYYSGLVAKYWIEKIAKVHCNVEIASEYRYRESVPDPQCLVVAISQSGETADTLAALQHAKNQGMEMSLAICNVATSSLVKETEAHFITKAGTEIGVASTKAFTTQLIALYGLAVCIADIKNRLEQSKDYILDRLSEIPSLLKEVLSHRGAIEEWAQDFSNALNSIYLGRGQLYPVALEGALKLKEISYIHAEGYPSGELKHGPLALVDKMLPVLVIAPSNSLIEKVKSNIQEVKARKGRLYVLTNDESILESSTKNFHVIQLPKTHEDLESLVYTVPLQLLAYITATIKGTDVDKPRNLAKSVTVE</sequence>
<feature type="initiator methionine" description="Removed" evidence="10">
    <location>
        <position position="1"/>
    </location>
</feature>
<dbReference type="FunFam" id="3.60.20.10:FF:000006">
    <property type="entry name" value="Glutamine--fructose-6-phosphate aminotransferase [isomerizing]"/>
    <property type="match status" value="1"/>
</dbReference>
<dbReference type="NCBIfam" id="TIGR01135">
    <property type="entry name" value="glmS"/>
    <property type="match status" value="1"/>
</dbReference>
<protein>
    <recommendedName>
        <fullName evidence="4 10">Glutamine--fructose-6-phosphate aminotransferase [isomerizing]</fullName>
        <ecNumber evidence="3 10">2.6.1.16</ecNumber>
    </recommendedName>
    <alternativeName>
        <fullName evidence="10">D-fructose-6-phosphate amidotransferase</fullName>
    </alternativeName>
    <alternativeName>
        <fullName evidence="10">GFAT</fullName>
    </alternativeName>
    <alternativeName>
        <fullName evidence="10">Glucosamine-6-phosphate synthase</fullName>
    </alternativeName>
    <alternativeName>
        <fullName evidence="10">Hexosephosphate aminotransferase</fullName>
    </alternativeName>
    <alternativeName>
        <fullName evidence="10">L-glutamine--D-fructose-6-phosphate amidotransferase</fullName>
    </alternativeName>
</protein>
<reference evidence="13 14" key="1">
    <citation type="submission" date="2019-12" db="EMBL/GenBank/DDBJ databases">
        <title>Microbes associate with the intestines of laboratory mice.</title>
        <authorList>
            <person name="Navarre W."/>
            <person name="Wong E."/>
        </authorList>
    </citation>
    <scope>NUCLEOTIDE SEQUENCE [LARGE SCALE GENOMIC DNA]</scope>
    <source>
        <strain evidence="13 14">NM82_D38</strain>
    </source>
</reference>
<feature type="domain" description="SIS" evidence="12">
    <location>
        <begin position="285"/>
        <end position="425"/>
    </location>
</feature>
<dbReference type="CDD" id="cd00714">
    <property type="entry name" value="GFAT"/>
    <property type="match status" value="1"/>
</dbReference>
<dbReference type="FunFam" id="3.40.50.10490:FF:000002">
    <property type="entry name" value="Glutamine--fructose-6-phosphate aminotransferase [isomerizing]"/>
    <property type="match status" value="1"/>
</dbReference>
<dbReference type="GO" id="GO:0004360">
    <property type="term" value="F:glutamine-fructose-6-phosphate transaminase (isomerizing) activity"/>
    <property type="evidence" value="ECO:0007669"/>
    <property type="project" value="UniProtKB-UniRule"/>
</dbReference>
<dbReference type="FunFam" id="3.40.50.10490:FF:000001">
    <property type="entry name" value="Glutamine--fructose-6-phosphate aminotransferase [isomerizing]"/>
    <property type="match status" value="1"/>
</dbReference>
<dbReference type="PROSITE" id="PS51464">
    <property type="entry name" value="SIS"/>
    <property type="match status" value="2"/>
</dbReference>
<dbReference type="GO" id="GO:0046349">
    <property type="term" value="P:amino sugar biosynthetic process"/>
    <property type="evidence" value="ECO:0007669"/>
    <property type="project" value="UniProtKB-ARBA"/>
</dbReference>
<dbReference type="GO" id="GO:0005975">
    <property type="term" value="P:carbohydrate metabolic process"/>
    <property type="evidence" value="ECO:0007669"/>
    <property type="project" value="UniProtKB-UniRule"/>
</dbReference>
<comment type="subunit">
    <text evidence="10">Homodimer.</text>
</comment>
<feature type="domain" description="Glutamine amidotransferase type-2" evidence="11">
    <location>
        <begin position="2"/>
        <end position="217"/>
    </location>
</feature>
<dbReference type="InterPro" id="IPR001347">
    <property type="entry name" value="SIS_dom"/>
</dbReference>
<dbReference type="OrthoDB" id="9761808at2"/>
<dbReference type="NCBIfam" id="NF001484">
    <property type="entry name" value="PRK00331.1"/>
    <property type="match status" value="1"/>
</dbReference>
<dbReference type="HAMAP" id="MF_00164">
    <property type="entry name" value="GlmS"/>
    <property type="match status" value="1"/>
</dbReference>
<dbReference type="CDD" id="cd05009">
    <property type="entry name" value="SIS_GlmS_GlmD_2"/>
    <property type="match status" value="1"/>
</dbReference>
<keyword evidence="7 10" id="KW-0808">Transferase</keyword>
<dbReference type="PANTHER" id="PTHR10937:SF0">
    <property type="entry name" value="GLUTAMINE--FRUCTOSE-6-PHOSPHATE TRANSAMINASE (ISOMERIZING)"/>
    <property type="match status" value="1"/>
</dbReference>
<feature type="active site" description="Nucleophile; for GATase activity" evidence="10">
    <location>
        <position position="2"/>
    </location>
</feature>
<evidence type="ECO:0000256" key="10">
    <source>
        <dbReference type="HAMAP-Rule" id="MF_00164"/>
    </source>
</evidence>